<dbReference type="GO" id="GO:0032259">
    <property type="term" value="P:methylation"/>
    <property type="evidence" value="ECO:0007669"/>
    <property type="project" value="UniProtKB-KW"/>
</dbReference>
<keyword evidence="3" id="KW-1185">Reference proteome</keyword>
<evidence type="ECO:0000259" key="1">
    <source>
        <dbReference type="Pfam" id="PF08241"/>
    </source>
</evidence>
<dbReference type="CDD" id="cd02440">
    <property type="entry name" value="AdoMet_MTases"/>
    <property type="match status" value="1"/>
</dbReference>
<dbReference type="Pfam" id="PF08241">
    <property type="entry name" value="Methyltransf_11"/>
    <property type="match status" value="1"/>
</dbReference>
<dbReference type="AlphaFoldDB" id="A9KLC9"/>
<dbReference type="GO" id="GO:0008168">
    <property type="term" value="F:methyltransferase activity"/>
    <property type="evidence" value="ECO:0007669"/>
    <property type="project" value="UniProtKB-KW"/>
</dbReference>
<dbReference type="KEGG" id="cpy:Cphy_0872"/>
<dbReference type="InterPro" id="IPR013216">
    <property type="entry name" value="Methyltransf_11"/>
</dbReference>
<dbReference type="Gene3D" id="3.40.50.150">
    <property type="entry name" value="Vaccinia Virus protein VP39"/>
    <property type="match status" value="1"/>
</dbReference>
<evidence type="ECO:0000313" key="3">
    <source>
        <dbReference type="Proteomes" id="UP000000370"/>
    </source>
</evidence>
<gene>
    <name evidence="2" type="ordered locus">Cphy_0872</name>
</gene>
<dbReference type="InterPro" id="IPR029063">
    <property type="entry name" value="SAM-dependent_MTases_sf"/>
</dbReference>
<dbReference type="eggNOG" id="COG2226">
    <property type="taxonomic scope" value="Bacteria"/>
</dbReference>
<dbReference type="EMBL" id="CP000885">
    <property type="protein sequence ID" value="ABX41258.1"/>
    <property type="molecule type" value="Genomic_DNA"/>
</dbReference>
<dbReference type="PANTHER" id="PTHR43861">
    <property type="entry name" value="TRANS-ACONITATE 2-METHYLTRANSFERASE-RELATED"/>
    <property type="match status" value="1"/>
</dbReference>
<dbReference type="HOGENOM" id="CLU_1330033_0_0_9"/>
<dbReference type="RefSeq" id="WP_012198903.1">
    <property type="nucleotide sequence ID" value="NC_010001.1"/>
</dbReference>
<dbReference type="Proteomes" id="UP000000370">
    <property type="component" value="Chromosome"/>
</dbReference>
<keyword evidence="2" id="KW-0489">Methyltransferase</keyword>
<organism evidence="2 3">
    <name type="scientific">Lachnoclostridium phytofermentans (strain ATCC 700394 / DSM 18823 / ISDg)</name>
    <name type="common">Clostridium phytofermentans</name>
    <dbReference type="NCBI Taxonomy" id="357809"/>
    <lineage>
        <taxon>Bacteria</taxon>
        <taxon>Bacillati</taxon>
        <taxon>Bacillota</taxon>
        <taxon>Clostridia</taxon>
        <taxon>Lachnospirales</taxon>
        <taxon>Lachnospiraceae</taxon>
    </lineage>
</organism>
<sequence length="206" mass="23668">MNVVKSTVEHYDLLIESDNDPVHDPSLLQEYMNRWDGDKFLSELKLNQTLSVLEIGVGTGRLALRVLKLGCKRFIGIDLSQKTIDRAKDNLRDYSNYTLIVGDYLDDCLDCKVDLIYSSLTFFHVKEKAAAIKKTNELLNPGGRFVVSIEKDTQEYFDYGDYKVKMYPDNRKHIIGLLESYEFTIENISEVDFAYIISAVKENDIS</sequence>
<proteinExistence type="predicted"/>
<dbReference type="STRING" id="357809.Cphy_0872"/>
<dbReference type="OrthoDB" id="7365827at2"/>
<reference evidence="3" key="1">
    <citation type="submission" date="2007-11" db="EMBL/GenBank/DDBJ databases">
        <title>Complete genome sequence of Clostridium phytofermentans ISDg.</title>
        <authorList>
            <person name="Leschine S.B."/>
            <person name="Warnick T.A."/>
            <person name="Blanchard J.L."/>
            <person name="Schnell D.J."/>
            <person name="Petit E.L."/>
            <person name="LaTouf W.G."/>
            <person name="Copeland A."/>
            <person name="Lucas S."/>
            <person name="Lapidus A."/>
            <person name="Barry K."/>
            <person name="Glavina del Rio T."/>
            <person name="Dalin E."/>
            <person name="Tice H."/>
            <person name="Pitluck S."/>
            <person name="Kiss H."/>
            <person name="Brettin T."/>
            <person name="Bruce D."/>
            <person name="Detter J.C."/>
            <person name="Han C."/>
            <person name="Kuske C."/>
            <person name="Schmutz J."/>
            <person name="Larimer F."/>
            <person name="Land M."/>
            <person name="Hauser L."/>
            <person name="Kyrpides N."/>
            <person name="Kim E.A."/>
            <person name="Richardson P."/>
        </authorList>
    </citation>
    <scope>NUCLEOTIDE SEQUENCE [LARGE SCALE GENOMIC DNA]</scope>
    <source>
        <strain evidence="3">ATCC 700394 / DSM 18823 / ISDg</strain>
    </source>
</reference>
<feature type="domain" description="Methyltransferase type 11" evidence="1">
    <location>
        <begin position="53"/>
        <end position="147"/>
    </location>
</feature>
<accession>A9KLC9</accession>
<name>A9KLC9_LACP7</name>
<evidence type="ECO:0000313" key="2">
    <source>
        <dbReference type="EMBL" id="ABX41258.1"/>
    </source>
</evidence>
<keyword evidence="2" id="KW-0808">Transferase</keyword>
<dbReference type="SUPFAM" id="SSF53335">
    <property type="entry name" value="S-adenosyl-L-methionine-dependent methyltransferases"/>
    <property type="match status" value="1"/>
</dbReference>
<protein>
    <submittedName>
        <fullName evidence="2">Methyltransferase type 12</fullName>
    </submittedName>
</protein>